<comment type="caution">
    <text evidence="1">The sequence shown here is derived from an EMBL/GenBank/DDBJ whole genome shotgun (WGS) entry which is preliminary data.</text>
</comment>
<name>A0A6A0AB58_HAELA</name>
<accession>A0A6A0AB58</accession>
<dbReference type="EMBL" id="BLLF01004195">
    <property type="protein sequence ID" value="GFH29127.1"/>
    <property type="molecule type" value="Genomic_DNA"/>
</dbReference>
<protein>
    <submittedName>
        <fullName evidence="1">Uncharacterized protein</fullName>
    </submittedName>
</protein>
<proteinExistence type="predicted"/>
<sequence length="189" mass="20463">MTTCNAYGLICTLHSSPPYSARRHDSMISIRGEHHAFAGDRTWVGAHLHTKGYPLHYGKGIRSETNRLTPGHTWLSSPRLASLKPRCKRAGGAWSASKTLIDVSLGVARGPQEHAGRDRDPEAGWGRRKGAGAYLAPAGVRRWPVAGGETRVAARRAAVRQETHSYEMADAAKTISLSAVLSACPKFDI</sequence>
<reference evidence="1 2" key="1">
    <citation type="submission" date="2020-02" db="EMBL/GenBank/DDBJ databases">
        <title>Draft genome sequence of Haematococcus lacustris strain NIES-144.</title>
        <authorList>
            <person name="Morimoto D."/>
            <person name="Nakagawa S."/>
            <person name="Yoshida T."/>
            <person name="Sawayama S."/>
        </authorList>
    </citation>
    <scope>NUCLEOTIDE SEQUENCE [LARGE SCALE GENOMIC DNA]</scope>
    <source>
        <strain evidence="1 2">NIES-144</strain>
    </source>
</reference>
<evidence type="ECO:0000313" key="2">
    <source>
        <dbReference type="Proteomes" id="UP000485058"/>
    </source>
</evidence>
<evidence type="ECO:0000313" key="1">
    <source>
        <dbReference type="EMBL" id="GFH29127.1"/>
    </source>
</evidence>
<gene>
    <name evidence="1" type="ORF">HaLaN_27735</name>
</gene>
<dbReference type="Proteomes" id="UP000485058">
    <property type="component" value="Unassembled WGS sequence"/>
</dbReference>
<dbReference type="AlphaFoldDB" id="A0A6A0AB58"/>
<organism evidence="1 2">
    <name type="scientific">Haematococcus lacustris</name>
    <name type="common">Green alga</name>
    <name type="synonym">Haematococcus pluvialis</name>
    <dbReference type="NCBI Taxonomy" id="44745"/>
    <lineage>
        <taxon>Eukaryota</taxon>
        <taxon>Viridiplantae</taxon>
        <taxon>Chlorophyta</taxon>
        <taxon>core chlorophytes</taxon>
        <taxon>Chlorophyceae</taxon>
        <taxon>CS clade</taxon>
        <taxon>Chlamydomonadales</taxon>
        <taxon>Haematococcaceae</taxon>
        <taxon>Haematococcus</taxon>
    </lineage>
</organism>
<keyword evidence="2" id="KW-1185">Reference proteome</keyword>